<feature type="transmembrane region" description="Helical" evidence="5">
    <location>
        <begin position="228"/>
        <end position="248"/>
    </location>
</feature>
<evidence type="ECO:0000256" key="2">
    <source>
        <dbReference type="ARBA" id="ARBA00022692"/>
    </source>
</evidence>
<gene>
    <name evidence="7" type="ORF">DILT_LOCUS8021</name>
</gene>
<feature type="transmembrane region" description="Helical" evidence="5">
    <location>
        <begin position="148"/>
        <end position="171"/>
    </location>
</feature>
<dbReference type="GO" id="GO:0015701">
    <property type="term" value="P:bicarbonate transport"/>
    <property type="evidence" value="ECO:0007669"/>
    <property type="project" value="TreeGrafter"/>
</dbReference>
<dbReference type="PANTHER" id="PTHR11453">
    <property type="entry name" value="ANION EXCHANGE PROTEIN"/>
    <property type="match status" value="1"/>
</dbReference>
<keyword evidence="4 5" id="KW-0472">Membrane</keyword>
<feature type="transmembrane region" description="Helical" evidence="5">
    <location>
        <begin position="63"/>
        <end position="84"/>
    </location>
</feature>
<feature type="transmembrane region" description="Helical" evidence="5">
    <location>
        <begin position="96"/>
        <end position="114"/>
    </location>
</feature>
<dbReference type="Pfam" id="PF00955">
    <property type="entry name" value="HCO3_cotransp"/>
    <property type="match status" value="1"/>
</dbReference>
<protein>
    <recommendedName>
        <fullName evidence="6">Bicarbonate transporter-like transmembrane domain-containing protein</fullName>
    </recommendedName>
</protein>
<keyword evidence="2 5" id="KW-0812">Transmembrane</keyword>
<sequence>MNVPLGMIAMSAMNRIFFWAYDIKRLKIPPVTQLNYSTWFNIPDFSNMTNYGTATSAYAHGRAVILGFILGFLVFVEIALNSIVPLRGLSKKKSPIVIDHLFTCILFPIMGLFLGMPIMSGVPIRTIANMVALAKLESHPAPGKPPKVLYLVETRINTLIVGVLVTLSVFLGDILQYIPVAALLGLFLFLGIFGLKGLHFRKLLTAMVSRRKYWSDWNKLNGMPRPQVLVFTTIWLVELVILYTLLVFGEYEFLMVGSTAIPFFLVFCGFLRNVVLPRWKWLAPFLEKVSIFSIYSRK</sequence>
<dbReference type="GO" id="GO:0051453">
    <property type="term" value="P:regulation of intracellular pH"/>
    <property type="evidence" value="ECO:0007669"/>
    <property type="project" value="TreeGrafter"/>
</dbReference>
<dbReference type="GO" id="GO:0005886">
    <property type="term" value="C:plasma membrane"/>
    <property type="evidence" value="ECO:0007669"/>
    <property type="project" value="TreeGrafter"/>
</dbReference>
<dbReference type="InterPro" id="IPR011531">
    <property type="entry name" value="HCO3_transpt-like_TM_dom"/>
</dbReference>
<dbReference type="InterPro" id="IPR003020">
    <property type="entry name" value="HCO3_transpt_euk"/>
</dbReference>
<dbReference type="OrthoDB" id="6270697at2759"/>
<keyword evidence="8" id="KW-1185">Reference proteome</keyword>
<evidence type="ECO:0000256" key="4">
    <source>
        <dbReference type="ARBA" id="ARBA00023136"/>
    </source>
</evidence>
<keyword evidence="3 5" id="KW-1133">Transmembrane helix</keyword>
<dbReference type="Proteomes" id="UP000281553">
    <property type="component" value="Unassembled WGS sequence"/>
</dbReference>
<evidence type="ECO:0000313" key="8">
    <source>
        <dbReference type="Proteomes" id="UP000281553"/>
    </source>
</evidence>
<reference evidence="7 8" key="1">
    <citation type="submission" date="2018-11" db="EMBL/GenBank/DDBJ databases">
        <authorList>
            <consortium name="Pathogen Informatics"/>
        </authorList>
    </citation>
    <scope>NUCLEOTIDE SEQUENCE [LARGE SCALE GENOMIC DNA]</scope>
</reference>
<feature type="transmembrane region" description="Helical" evidence="5">
    <location>
        <begin position="254"/>
        <end position="275"/>
    </location>
</feature>
<feature type="transmembrane region" description="Helical" evidence="5">
    <location>
        <begin position="177"/>
        <end position="195"/>
    </location>
</feature>
<evidence type="ECO:0000256" key="3">
    <source>
        <dbReference type="ARBA" id="ARBA00022989"/>
    </source>
</evidence>
<accession>A0A3P7LFQ8</accession>
<comment type="subcellular location">
    <subcellularLocation>
        <location evidence="1">Membrane</location>
        <topology evidence="1">Multi-pass membrane protein</topology>
    </subcellularLocation>
</comment>
<dbReference type="GO" id="GO:0005452">
    <property type="term" value="F:solute:inorganic anion antiporter activity"/>
    <property type="evidence" value="ECO:0007669"/>
    <property type="project" value="InterPro"/>
</dbReference>
<name>A0A3P7LFQ8_DIBLA</name>
<evidence type="ECO:0000256" key="1">
    <source>
        <dbReference type="ARBA" id="ARBA00004141"/>
    </source>
</evidence>
<evidence type="ECO:0000313" key="7">
    <source>
        <dbReference type="EMBL" id="VDN12190.1"/>
    </source>
</evidence>
<feature type="domain" description="Bicarbonate transporter-like transmembrane" evidence="6">
    <location>
        <begin position="3"/>
        <end position="274"/>
    </location>
</feature>
<organism evidence="7 8">
    <name type="scientific">Dibothriocephalus latus</name>
    <name type="common">Fish tapeworm</name>
    <name type="synonym">Diphyllobothrium latum</name>
    <dbReference type="NCBI Taxonomy" id="60516"/>
    <lineage>
        <taxon>Eukaryota</taxon>
        <taxon>Metazoa</taxon>
        <taxon>Spiralia</taxon>
        <taxon>Lophotrochozoa</taxon>
        <taxon>Platyhelminthes</taxon>
        <taxon>Cestoda</taxon>
        <taxon>Eucestoda</taxon>
        <taxon>Diphyllobothriidea</taxon>
        <taxon>Diphyllobothriidae</taxon>
        <taxon>Dibothriocephalus</taxon>
    </lineage>
</organism>
<dbReference type="PANTHER" id="PTHR11453:SF47">
    <property type="entry name" value="ANION EXCHANGE PROTEIN"/>
    <property type="match status" value="1"/>
</dbReference>
<dbReference type="EMBL" id="UYRU01053295">
    <property type="protein sequence ID" value="VDN12190.1"/>
    <property type="molecule type" value="Genomic_DNA"/>
</dbReference>
<evidence type="ECO:0000259" key="6">
    <source>
        <dbReference type="Pfam" id="PF00955"/>
    </source>
</evidence>
<evidence type="ECO:0000256" key="5">
    <source>
        <dbReference type="SAM" id="Phobius"/>
    </source>
</evidence>
<proteinExistence type="predicted"/>
<dbReference type="GO" id="GO:0006820">
    <property type="term" value="P:monoatomic anion transport"/>
    <property type="evidence" value="ECO:0007669"/>
    <property type="project" value="InterPro"/>
</dbReference>
<dbReference type="AlphaFoldDB" id="A0A3P7LFQ8"/>